<evidence type="ECO:0000313" key="2">
    <source>
        <dbReference type="Proteomes" id="UP000886595"/>
    </source>
</evidence>
<reference evidence="1 2" key="1">
    <citation type="submission" date="2020-02" db="EMBL/GenBank/DDBJ databases">
        <authorList>
            <person name="Ma Q."/>
            <person name="Huang Y."/>
            <person name="Song X."/>
            <person name="Pei D."/>
        </authorList>
    </citation>
    <scope>NUCLEOTIDE SEQUENCE [LARGE SCALE GENOMIC DNA]</scope>
    <source>
        <strain evidence="1">Sxm20200214</strain>
        <tissue evidence="1">Leaf</tissue>
    </source>
</reference>
<dbReference type="EMBL" id="JAAMPC010000006">
    <property type="protein sequence ID" value="KAG2307122.1"/>
    <property type="molecule type" value="Genomic_DNA"/>
</dbReference>
<name>A0A8X7SJB0_BRACI</name>
<dbReference type="Proteomes" id="UP000886595">
    <property type="component" value="Unassembled WGS sequence"/>
</dbReference>
<sequence length="140" mass="15444">MAGAWEFDESVVTFIEESGDIDTELNDEDFDFDDAIDAVRNPAGGDSSVTGSNRHFIETFRSYFAAGVERSMLSSRKIFSDSEKRKSVQTASSPPERLSVGSKLLGVAIEVCLDIPTEAVRLIFDRARECVGELQRDVDV</sequence>
<evidence type="ECO:0000313" key="1">
    <source>
        <dbReference type="EMBL" id="KAG2307122.1"/>
    </source>
</evidence>
<keyword evidence="2" id="KW-1185">Reference proteome</keyword>
<dbReference type="AlphaFoldDB" id="A0A8X7SJB0"/>
<comment type="caution">
    <text evidence="1">The sequence shown here is derived from an EMBL/GenBank/DDBJ whole genome shotgun (WGS) entry which is preliminary data.</text>
</comment>
<protein>
    <submittedName>
        <fullName evidence="1">Uncharacterized protein</fullName>
    </submittedName>
</protein>
<accession>A0A8X7SJB0</accession>
<organism evidence="1 2">
    <name type="scientific">Brassica carinata</name>
    <name type="common">Ethiopian mustard</name>
    <name type="synonym">Abyssinian cabbage</name>
    <dbReference type="NCBI Taxonomy" id="52824"/>
    <lineage>
        <taxon>Eukaryota</taxon>
        <taxon>Viridiplantae</taxon>
        <taxon>Streptophyta</taxon>
        <taxon>Embryophyta</taxon>
        <taxon>Tracheophyta</taxon>
        <taxon>Spermatophyta</taxon>
        <taxon>Magnoliopsida</taxon>
        <taxon>eudicotyledons</taxon>
        <taxon>Gunneridae</taxon>
        <taxon>Pentapetalae</taxon>
        <taxon>rosids</taxon>
        <taxon>malvids</taxon>
        <taxon>Brassicales</taxon>
        <taxon>Brassicaceae</taxon>
        <taxon>Brassiceae</taxon>
        <taxon>Brassica</taxon>
    </lineage>
</organism>
<gene>
    <name evidence="1" type="ORF">Bca52824_026870</name>
</gene>
<proteinExistence type="predicted"/>